<protein>
    <submittedName>
        <fullName evidence="1">Uncharacterized protein</fullName>
    </submittedName>
</protein>
<keyword evidence="2" id="KW-1185">Reference proteome</keyword>
<evidence type="ECO:0000313" key="2">
    <source>
        <dbReference type="Proteomes" id="UP001497382"/>
    </source>
</evidence>
<gene>
    <name evidence="1" type="ORF">LARSCL_LOCUS18111</name>
</gene>
<reference evidence="1 2" key="1">
    <citation type="submission" date="2024-04" db="EMBL/GenBank/DDBJ databases">
        <authorList>
            <person name="Rising A."/>
            <person name="Reimegard J."/>
            <person name="Sonavane S."/>
            <person name="Akerstrom W."/>
            <person name="Nylinder S."/>
            <person name="Hedman E."/>
            <person name="Kallberg Y."/>
        </authorList>
    </citation>
    <scope>NUCLEOTIDE SEQUENCE [LARGE SCALE GENOMIC DNA]</scope>
</reference>
<dbReference type="AlphaFoldDB" id="A0AAV2BAQ4"/>
<accession>A0AAV2BAQ4</accession>
<organism evidence="1 2">
    <name type="scientific">Larinioides sclopetarius</name>
    <dbReference type="NCBI Taxonomy" id="280406"/>
    <lineage>
        <taxon>Eukaryota</taxon>
        <taxon>Metazoa</taxon>
        <taxon>Ecdysozoa</taxon>
        <taxon>Arthropoda</taxon>
        <taxon>Chelicerata</taxon>
        <taxon>Arachnida</taxon>
        <taxon>Araneae</taxon>
        <taxon>Araneomorphae</taxon>
        <taxon>Entelegynae</taxon>
        <taxon>Araneoidea</taxon>
        <taxon>Araneidae</taxon>
        <taxon>Larinioides</taxon>
    </lineage>
</organism>
<comment type="caution">
    <text evidence="1">The sequence shown here is derived from an EMBL/GenBank/DDBJ whole genome shotgun (WGS) entry which is preliminary data.</text>
</comment>
<evidence type="ECO:0000313" key="1">
    <source>
        <dbReference type="EMBL" id="CAL1293276.1"/>
    </source>
</evidence>
<dbReference type="Proteomes" id="UP001497382">
    <property type="component" value="Unassembled WGS sequence"/>
</dbReference>
<dbReference type="EMBL" id="CAXIEN010000323">
    <property type="protein sequence ID" value="CAL1293276.1"/>
    <property type="molecule type" value="Genomic_DNA"/>
</dbReference>
<sequence length="44" mass="5344">MNRIREYSYTENNPKEKKLLDQKFLSTLATPHHYCSSSSYKMFR</sequence>
<proteinExistence type="predicted"/>
<name>A0AAV2BAQ4_9ARAC</name>